<reference evidence="17" key="1">
    <citation type="submission" date="2025-08" db="UniProtKB">
        <authorList>
            <consortium name="Ensembl"/>
        </authorList>
    </citation>
    <scope>IDENTIFICATION</scope>
</reference>
<reference evidence="17" key="2">
    <citation type="submission" date="2025-09" db="UniProtKB">
        <authorList>
            <consortium name="Ensembl"/>
        </authorList>
    </citation>
    <scope>IDENTIFICATION</scope>
</reference>
<evidence type="ECO:0000256" key="9">
    <source>
        <dbReference type="ARBA" id="ARBA00022729"/>
    </source>
</evidence>
<evidence type="ECO:0000256" key="12">
    <source>
        <dbReference type="ARBA" id="ARBA00023157"/>
    </source>
</evidence>
<comment type="PTM">
    <text evidence="14">Proteolytically cleaved before the transmembrane segment to yield the secreted ectodomain incorporated in the zona pellucida.</text>
</comment>
<keyword evidence="18" id="KW-1185">Reference proteome</keyword>
<evidence type="ECO:0000256" key="3">
    <source>
        <dbReference type="ARBA" id="ARBA00017980"/>
    </source>
</evidence>
<dbReference type="FunFam" id="2.60.40.4100:FF:000002">
    <property type="entry name" value="Zona pellucida sperm-binding protein 3"/>
    <property type="match status" value="1"/>
</dbReference>
<keyword evidence="10 14" id="KW-1133">Transmembrane helix</keyword>
<dbReference type="GO" id="GO:0035804">
    <property type="term" value="F:structural constituent of egg coat"/>
    <property type="evidence" value="ECO:0007669"/>
    <property type="project" value="UniProtKB-UniRule"/>
</dbReference>
<dbReference type="InterPro" id="IPR055355">
    <property type="entry name" value="ZP-C"/>
</dbReference>
<dbReference type="GO" id="GO:0035805">
    <property type="term" value="C:egg coat"/>
    <property type="evidence" value="ECO:0007669"/>
    <property type="project" value="UniProtKB-SubCell"/>
</dbReference>
<dbReference type="Gene3D" id="2.60.40.3210">
    <property type="entry name" value="Zona pellucida, ZP-N domain"/>
    <property type="match status" value="1"/>
</dbReference>
<accession>A0A8P4KLJ2</accession>
<feature type="compositionally biased region" description="Basic and acidic residues" evidence="15">
    <location>
        <begin position="379"/>
        <end position="396"/>
    </location>
</feature>
<evidence type="ECO:0000313" key="18">
    <source>
        <dbReference type="Proteomes" id="UP000694389"/>
    </source>
</evidence>
<evidence type="ECO:0000256" key="11">
    <source>
        <dbReference type="ARBA" id="ARBA00023136"/>
    </source>
</evidence>
<proteinExistence type="inferred from homology"/>
<evidence type="ECO:0000259" key="16">
    <source>
        <dbReference type="PROSITE" id="PS51034"/>
    </source>
</evidence>
<dbReference type="GO" id="GO:2000344">
    <property type="term" value="P:positive regulation of acrosome reaction"/>
    <property type="evidence" value="ECO:0007669"/>
    <property type="project" value="UniProtKB-UniRule"/>
</dbReference>
<evidence type="ECO:0000313" key="17">
    <source>
        <dbReference type="Ensembl" id="ENSDLAP00005073009.1"/>
    </source>
</evidence>
<dbReference type="Proteomes" id="UP000694389">
    <property type="component" value="Unassembled WGS sequence"/>
</dbReference>
<evidence type="ECO:0000256" key="2">
    <source>
        <dbReference type="ARBA" id="ARBA00006735"/>
    </source>
</evidence>
<evidence type="ECO:0000256" key="4">
    <source>
        <dbReference type="ARBA" id="ARBA00022475"/>
    </source>
</evidence>
<sequence>MKYLILTSFTYKAASEESTRAIQCTRATHVSTHLAVIYFTLINNSLACFFFRKMATSFLFVFFLLVLLSVRGVSSAEKSLGLEIKCGEVSVRITVKRQFFEENRIPFQPEYLRLGPNSTQQRSCGPERAMSESEMVISAGLQECGSESSVQGEWLVYSNRLVLFPAAVPTSAGSVIVRGATTVIPVECHYKRKQTVNGEPLTPTWLPMTSTVGVFGLLHFSLRTMTDGCMSLRSSSVYQQGEAVFLEASVEAPLHPPLTLYVDYCVATLKPDPLSLPSYRFITKHGCLLDSVVPGSSSKFLPRERDSRLCFSVQAVSWEQMFISCHLRATLKQSSQSHLNKACFFHRPTFSWHATEGDTALCQCCDSDDCFTQTEEETSDHTRHTHQPDGEKKNEADTTVGPLHTLPRSHWTGRLSVNY</sequence>
<keyword evidence="6 14" id="KW-0272">Extracellular matrix</keyword>
<keyword evidence="4 14" id="KW-1003">Cell membrane</keyword>
<dbReference type="PROSITE" id="PS51034">
    <property type="entry name" value="ZP_2"/>
    <property type="match status" value="1"/>
</dbReference>
<keyword evidence="13" id="KW-0325">Glycoprotein</keyword>
<feature type="transmembrane region" description="Helical" evidence="14">
    <location>
        <begin position="31"/>
        <end position="51"/>
    </location>
</feature>
<dbReference type="PANTHER" id="PTHR11576">
    <property type="entry name" value="ZONA PELLUCIDA SPERM-BINDING PROTEIN 3"/>
    <property type="match status" value="1"/>
</dbReference>
<evidence type="ECO:0000256" key="8">
    <source>
        <dbReference type="ARBA" id="ARBA00022692"/>
    </source>
</evidence>
<dbReference type="InterPro" id="IPR042235">
    <property type="entry name" value="ZP-C_dom"/>
</dbReference>
<comment type="similarity">
    <text evidence="2 14">Belongs to the ZP domain family. ZPC subfamily.</text>
</comment>
<dbReference type="PRINTS" id="PR00023">
    <property type="entry name" value="ZPELLUCIDA"/>
</dbReference>
<keyword evidence="8 14" id="KW-0812">Transmembrane</keyword>
<evidence type="ECO:0000256" key="14">
    <source>
        <dbReference type="RuleBase" id="RU367066"/>
    </source>
</evidence>
<evidence type="ECO:0000256" key="5">
    <source>
        <dbReference type="ARBA" id="ARBA00022525"/>
    </source>
</evidence>
<dbReference type="InterPro" id="IPR001507">
    <property type="entry name" value="ZP_dom"/>
</dbReference>
<evidence type="ECO:0000256" key="1">
    <source>
        <dbReference type="ARBA" id="ARBA00004498"/>
    </source>
</evidence>
<feature type="region of interest" description="Disordered" evidence="15">
    <location>
        <begin position="376"/>
        <end position="419"/>
    </location>
</feature>
<dbReference type="Gene3D" id="2.60.40.4100">
    <property type="entry name" value="Zona pellucida, ZP-C domain"/>
    <property type="match status" value="1"/>
</dbReference>
<evidence type="ECO:0000256" key="10">
    <source>
        <dbReference type="ARBA" id="ARBA00022989"/>
    </source>
</evidence>
<dbReference type="GO" id="GO:0005886">
    <property type="term" value="C:plasma membrane"/>
    <property type="evidence" value="ECO:0007669"/>
    <property type="project" value="UniProtKB-SubCell"/>
</dbReference>
<feature type="transmembrane region" description="Helical" evidence="14">
    <location>
        <begin position="58"/>
        <end position="76"/>
    </location>
</feature>
<comment type="function">
    <text evidence="14">Component of the zona pellucida, an extracellular matrix surrounding oocytes which mediates sperm binding, induction of the acrosome reaction and prevents post-fertilization polyspermy. The zona pellucida is composed of 3 to 4 glycoproteins, ZP1, ZP2, ZP3, and ZP4. ZP3 is essential for sperm binding and zona matrix formation.</text>
</comment>
<dbReference type="FunFam" id="2.60.40.3210:FF:000001">
    <property type="entry name" value="Zona pellucida sperm-binding protein 3"/>
    <property type="match status" value="1"/>
</dbReference>
<comment type="caution">
    <text evidence="14">Lacks conserved residue(s) required for the propagation of feature annotation.</text>
</comment>
<keyword evidence="7 14" id="KW-0165">Cleavage on pair of basic residues</keyword>
<comment type="domain">
    <text evidence="14">The ZP domain is involved in the polymerization of the ZP proteins to form the zona pellucida.</text>
</comment>
<dbReference type="GO" id="GO:0032190">
    <property type="term" value="F:acrosin binding"/>
    <property type="evidence" value="ECO:0007669"/>
    <property type="project" value="TreeGrafter"/>
</dbReference>
<dbReference type="PANTHER" id="PTHR11576:SF2">
    <property type="entry name" value="ZONA PELLUCIDA SPERM-BINDING PROTEIN 3"/>
    <property type="match status" value="1"/>
</dbReference>
<evidence type="ECO:0000256" key="13">
    <source>
        <dbReference type="ARBA" id="ARBA00023180"/>
    </source>
</evidence>
<organism evidence="17 18">
    <name type="scientific">Dicentrarchus labrax</name>
    <name type="common">European seabass</name>
    <name type="synonym">Morone labrax</name>
    <dbReference type="NCBI Taxonomy" id="13489"/>
    <lineage>
        <taxon>Eukaryota</taxon>
        <taxon>Metazoa</taxon>
        <taxon>Chordata</taxon>
        <taxon>Craniata</taxon>
        <taxon>Vertebrata</taxon>
        <taxon>Euteleostomi</taxon>
        <taxon>Actinopterygii</taxon>
        <taxon>Neopterygii</taxon>
        <taxon>Teleostei</taxon>
        <taxon>Neoteleostei</taxon>
        <taxon>Acanthomorphata</taxon>
        <taxon>Eupercaria</taxon>
        <taxon>Moronidae</taxon>
        <taxon>Dicentrarchus</taxon>
    </lineage>
</organism>
<protein>
    <recommendedName>
        <fullName evidence="3 14">Zona pellucida sperm-binding protein 3</fullName>
    </recommendedName>
</protein>
<dbReference type="Pfam" id="PF00100">
    <property type="entry name" value="Zona_pellucida"/>
    <property type="match status" value="1"/>
</dbReference>
<keyword evidence="12 14" id="KW-1015">Disulfide bond</keyword>
<evidence type="ECO:0000256" key="15">
    <source>
        <dbReference type="SAM" id="MobiDB-lite"/>
    </source>
</evidence>
<dbReference type="SMART" id="SM00241">
    <property type="entry name" value="ZP"/>
    <property type="match status" value="1"/>
</dbReference>
<keyword evidence="9 14" id="KW-0732">Signal</keyword>
<feature type="domain" description="ZP" evidence="16">
    <location>
        <begin position="85"/>
        <end position="350"/>
    </location>
</feature>
<dbReference type="InterPro" id="IPR048290">
    <property type="entry name" value="ZP_chr"/>
</dbReference>
<dbReference type="GO" id="GO:0007339">
    <property type="term" value="P:binding of sperm to zona pellucida"/>
    <property type="evidence" value="ECO:0007669"/>
    <property type="project" value="UniProtKB-UniRule"/>
</dbReference>
<dbReference type="GeneTree" id="ENSGT01030000234567"/>
<comment type="subcellular location">
    <subcellularLocation>
        <location evidence="1">Secreted</location>
        <location evidence="1">Extracellular space</location>
        <location evidence="1">Extracellular matrix</location>
    </subcellularLocation>
    <subcellularLocation>
        <location evidence="14">Zona pellucida</location>
    </subcellularLocation>
    <subcellularLocation>
        <location evidence="14">Cell membrane</location>
        <topology evidence="14">Single-pass type I membrane protein</topology>
    </subcellularLocation>
</comment>
<name>A0A8P4KLJ2_DICLA</name>
<dbReference type="Ensembl" id="ENSDLAT00005068538.1">
    <property type="protein sequence ID" value="ENSDLAP00005073009.1"/>
    <property type="gene ID" value="ENSDLAG00005028416.1"/>
</dbReference>
<evidence type="ECO:0000256" key="7">
    <source>
        <dbReference type="ARBA" id="ARBA00022685"/>
    </source>
</evidence>
<dbReference type="InterPro" id="IPR055356">
    <property type="entry name" value="ZP-N"/>
</dbReference>
<dbReference type="GO" id="GO:0035803">
    <property type="term" value="P:egg coat formation"/>
    <property type="evidence" value="ECO:0007669"/>
    <property type="project" value="UniProtKB-UniRule"/>
</dbReference>
<keyword evidence="11 14" id="KW-0472">Membrane</keyword>
<keyword evidence="5 14" id="KW-0964">Secreted</keyword>
<dbReference type="AlphaFoldDB" id="A0A8P4KLJ2"/>
<evidence type="ECO:0000256" key="6">
    <source>
        <dbReference type="ARBA" id="ARBA00022530"/>
    </source>
</evidence>
<dbReference type="Pfam" id="PF23344">
    <property type="entry name" value="ZP-N"/>
    <property type="match status" value="1"/>
</dbReference>